<dbReference type="RefSeq" id="XP_012188613.1">
    <property type="nucleotide sequence ID" value="XM_012333223.1"/>
</dbReference>
<keyword evidence="3" id="KW-1185">Reference proteome</keyword>
<organism evidence="2 3">
    <name type="scientific">Pseudozyma hubeiensis (strain SY62)</name>
    <name type="common">Yeast</name>
    <dbReference type="NCBI Taxonomy" id="1305764"/>
    <lineage>
        <taxon>Eukaryota</taxon>
        <taxon>Fungi</taxon>
        <taxon>Dikarya</taxon>
        <taxon>Basidiomycota</taxon>
        <taxon>Ustilaginomycotina</taxon>
        <taxon>Ustilaginomycetes</taxon>
        <taxon>Ustilaginales</taxon>
        <taxon>Ustilaginaceae</taxon>
        <taxon>Pseudozyma</taxon>
    </lineage>
</organism>
<dbReference type="HOGENOM" id="CLU_2039061_0_0_1"/>
<protein>
    <submittedName>
        <fullName evidence="2">Uncharacterized protein</fullName>
    </submittedName>
</protein>
<dbReference type="AlphaFoldDB" id="R9P1C3"/>
<reference evidence="3" key="1">
    <citation type="journal article" date="2013" name="Genome Announc.">
        <title>Draft genome sequence of the basidiomycetous yeast-like fungus Pseudozyma hubeiensis SY62, which produces an abundant amount of the biosurfactant mannosylerythritol lipids.</title>
        <authorList>
            <person name="Konishi M."/>
            <person name="Hatada Y."/>
            <person name="Horiuchi J."/>
        </authorList>
    </citation>
    <scope>NUCLEOTIDE SEQUENCE [LARGE SCALE GENOMIC DNA]</scope>
    <source>
        <strain evidence="3">SY62</strain>
    </source>
</reference>
<sequence length="121" mass="13807">MHMREEPCQRREGIVRNSAHDVALTDASEQRIHAKPRHGFIIGLRLVGYAAQRESRAGMAVRARRCAADYGRLFDAIRAIHECFFHVRCRYREHRSVSDISRRSRPDDAPITTSHTPATAA</sequence>
<proteinExistence type="predicted"/>
<evidence type="ECO:0000313" key="2">
    <source>
        <dbReference type="EMBL" id="GAC95026.1"/>
    </source>
</evidence>
<gene>
    <name evidence="2" type="ORF">PHSY_002601</name>
</gene>
<dbReference type="Proteomes" id="UP000014071">
    <property type="component" value="Unassembled WGS sequence"/>
</dbReference>
<feature type="region of interest" description="Disordered" evidence="1">
    <location>
        <begin position="95"/>
        <end position="121"/>
    </location>
</feature>
<feature type="compositionally biased region" description="Polar residues" evidence="1">
    <location>
        <begin position="111"/>
        <end position="121"/>
    </location>
</feature>
<dbReference type="GeneID" id="24107892"/>
<name>R9P1C3_PSEHS</name>
<evidence type="ECO:0000256" key="1">
    <source>
        <dbReference type="SAM" id="MobiDB-lite"/>
    </source>
</evidence>
<dbReference type="EMBL" id="DF238790">
    <property type="protein sequence ID" value="GAC95026.1"/>
    <property type="molecule type" value="Genomic_DNA"/>
</dbReference>
<feature type="compositionally biased region" description="Basic and acidic residues" evidence="1">
    <location>
        <begin position="95"/>
        <end position="108"/>
    </location>
</feature>
<accession>R9P1C3</accession>
<evidence type="ECO:0000313" key="3">
    <source>
        <dbReference type="Proteomes" id="UP000014071"/>
    </source>
</evidence>